<evidence type="ECO:0000313" key="2">
    <source>
        <dbReference type="Proteomes" id="UP000532010"/>
    </source>
</evidence>
<accession>A0A7W4VI72</accession>
<gene>
    <name evidence="1" type="ORF">FHR70_000728</name>
</gene>
<sequence length="119" mass="12575">MSIVKVKKALVITLGAGSVLVGQAVTRHQAALCFVRPAESKAPGTPAPELDNTMQVEDVDAAIAFPDVLAIDRMINNLTQLRAAFAEARKQPAKCVECDDGMCGGTGIYEGRKCDGIPF</sequence>
<dbReference type="RefSeq" id="WP_183447183.1">
    <property type="nucleotide sequence ID" value="NZ_JACHWB010000001.1"/>
</dbReference>
<name>A0A7W4VI72_9HYPH</name>
<dbReference type="AlphaFoldDB" id="A0A7W4VI72"/>
<dbReference type="Proteomes" id="UP000532010">
    <property type="component" value="Unassembled WGS sequence"/>
</dbReference>
<proteinExistence type="predicted"/>
<keyword evidence="2" id="KW-1185">Reference proteome</keyword>
<comment type="caution">
    <text evidence="1">The sequence shown here is derived from an EMBL/GenBank/DDBJ whole genome shotgun (WGS) entry which is preliminary data.</text>
</comment>
<dbReference type="EMBL" id="JACHWB010000001">
    <property type="protein sequence ID" value="MBB3017688.1"/>
    <property type="molecule type" value="Genomic_DNA"/>
</dbReference>
<organism evidence="1 2">
    <name type="scientific">Microvirga lupini</name>
    <dbReference type="NCBI Taxonomy" id="420324"/>
    <lineage>
        <taxon>Bacteria</taxon>
        <taxon>Pseudomonadati</taxon>
        <taxon>Pseudomonadota</taxon>
        <taxon>Alphaproteobacteria</taxon>
        <taxon>Hyphomicrobiales</taxon>
        <taxon>Methylobacteriaceae</taxon>
        <taxon>Microvirga</taxon>
    </lineage>
</organism>
<protein>
    <submittedName>
        <fullName evidence="1">Uncharacterized protein</fullName>
    </submittedName>
</protein>
<reference evidence="1 2" key="1">
    <citation type="submission" date="2020-08" db="EMBL/GenBank/DDBJ databases">
        <title>The Agave Microbiome: Exploring the role of microbial communities in plant adaptations to desert environments.</title>
        <authorList>
            <person name="Partida-Martinez L.P."/>
        </authorList>
    </citation>
    <scope>NUCLEOTIDE SEQUENCE [LARGE SCALE GENOMIC DNA]</scope>
    <source>
        <strain evidence="1 2">AT3.9</strain>
    </source>
</reference>
<evidence type="ECO:0000313" key="1">
    <source>
        <dbReference type="EMBL" id="MBB3017688.1"/>
    </source>
</evidence>